<accession>A0AA38GY22</accession>
<feature type="compositionally biased region" description="Low complexity" evidence="1">
    <location>
        <begin position="15"/>
        <end position="25"/>
    </location>
</feature>
<evidence type="ECO:0000256" key="1">
    <source>
        <dbReference type="SAM" id="MobiDB-lite"/>
    </source>
</evidence>
<protein>
    <submittedName>
        <fullName evidence="2">Uncharacterized protein</fullName>
    </submittedName>
</protein>
<gene>
    <name evidence="2" type="ORF">KI387_002839</name>
</gene>
<dbReference type="EMBL" id="JAHRHJ020000001">
    <property type="protein sequence ID" value="KAH9330731.1"/>
    <property type="molecule type" value="Genomic_DNA"/>
</dbReference>
<organism evidence="2 3">
    <name type="scientific">Taxus chinensis</name>
    <name type="common">Chinese yew</name>
    <name type="synonym">Taxus wallichiana var. chinensis</name>
    <dbReference type="NCBI Taxonomy" id="29808"/>
    <lineage>
        <taxon>Eukaryota</taxon>
        <taxon>Viridiplantae</taxon>
        <taxon>Streptophyta</taxon>
        <taxon>Embryophyta</taxon>
        <taxon>Tracheophyta</taxon>
        <taxon>Spermatophyta</taxon>
        <taxon>Pinopsida</taxon>
        <taxon>Pinidae</taxon>
        <taxon>Conifers II</taxon>
        <taxon>Cupressales</taxon>
        <taxon>Taxaceae</taxon>
        <taxon>Taxus</taxon>
    </lineage>
</organism>
<comment type="caution">
    <text evidence="2">The sequence shown here is derived from an EMBL/GenBank/DDBJ whole genome shotgun (WGS) entry which is preliminary data.</text>
</comment>
<evidence type="ECO:0000313" key="3">
    <source>
        <dbReference type="Proteomes" id="UP000824469"/>
    </source>
</evidence>
<feature type="region of interest" description="Disordered" evidence="1">
    <location>
        <begin position="1"/>
        <end position="32"/>
    </location>
</feature>
<name>A0AA38GY22_TAXCH</name>
<evidence type="ECO:0000313" key="2">
    <source>
        <dbReference type="EMBL" id="KAH9330731.1"/>
    </source>
</evidence>
<reference evidence="2 3" key="1">
    <citation type="journal article" date="2021" name="Nat. Plants">
        <title>The Taxus genome provides insights into paclitaxel biosynthesis.</title>
        <authorList>
            <person name="Xiong X."/>
            <person name="Gou J."/>
            <person name="Liao Q."/>
            <person name="Li Y."/>
            <person name="Zhou Q."/>
            <person name="Bi G."/>
            <person name="Li C."/>
            <person name="Du R."/>
            <person name="Wang X."/>
            <person name="Sun T."/>
            <person name="Guo L."/>
            <person name="Liang H."/>
            <person name="Lu P."/>
            <person name="Wu Y."/>
            <person name="Zhang Z."/>
            <person name="Ro D.K."/>
            <person name="Shang Y."/>
            <person name="Huang S."/>
            <person name="Yan J."/>
        </authorList>
    </citation>
    <scope>NUCLEOTIDE SEQUENCE [LARGE SCALE GENOMIC DNA]</scope>
    <source>
        <strain evidence="2">Ta-2019</strain>
    </source>
</reference>
<keyword evidence="3" id="KW-1185">Reference proteome</keyword>
<feature type="non-terminal residue" evidence="2">
    <location>
        <position position="1"/>
    </location>
</feature>
<proteinExistence type="predicted"/>
<feature type="non-terminal residue" evidence="2">
    <location>
        <position position="68"/>
    </location>
</feature>
<sequence length="68" mass="7626">DLIISRNFKRDPSKSRSSTSSSSTPGPNTDPLVQKLANNLIAINKQLAQYTPYTDVPSRNFQPKNRLH</sequence>
<dbReference type="Proteomes" id="UP000824469">
    <property type="component" value="Unassembled WGS sequence"/>
</dbReference>
<dbReference type="AlphaFoldDB" id="A0AA38GY22"/>